<dbReference type="PANTHER" id="PTHR42996">
    <property type="entry name" value="PHOSPHATE-BINDING PROTEIN PSTS"/>
    <property type="match status" value="1"/>
</dbReference>
<sequence>MMKKTMCTALAGLTTLLGSAFAQQTINGAGASFPAPVYQNWTYTFSQSSKGITVNYQSVGSGAGLNQIKAKTVDFAGTDNPLTIEEQESEGLVQFPMLTGGVVIIVNLPGVADGELKLSRKALADIYLGKITAWNDPAISATNPGMKLPSMKITVVRRADASGTSFIFTNYLSKISTEWAEKVGAAASVQWPVGLGGQKNPGVCNNVAKIRGSIGYTEYTYAVEAKITTSQLENRAGVFVKPTVESFMASAANADWKNAPGYYMILTDQDGADSWPITGVTYILLRKDSPAETREAIKAYVNWCFATGATAAKRLNYVPIPENVVKLIQSTVLN</sequence>
<dbReference type="InterPro" id="IPR024370">
    <property type="entry name" value="PBP_domain"/>
</dbReference>
<dbReference type="PANTHER" id="PTHR42996:SF1">
    <property type="entry name" value="PHOSPHATE-BINDING PROTEIN PSTS"/>
    <property type="match status" value="1"/>
</dbReference>
<proteinExistence type="inferred from homology"/>
<evidence type="ECO:0000256" key="1">
    <source>
        <dbReference type="ARBA" id="ARBA00002841"/>
    </source>
</evidence>
<comment type="subunit">
    <text evidence="3">The complex is composed of two ATP-binding proteins (PstB), two transmembrane proteins (PstC and PstA) and a solute-binding protein (PstS).</text>
</comment>
<comment type="function">
    <text evidence="1">Part of the ABC transporter complex PstSACB involved in phosphate import.</text>
</comment>
<comment type="similarity">
    <text evidence="2 6">Belongs to the PstS family.</text>
</comment>
<evidence type="ECO:0000256" key="3">
    <source>
        <dbReference type="ARBA" id="ARBA00011529"/>
    </source>
</evidence>
<feature type="signal peptide" evidence="7">
    <location>
        <begin position="1"/>
        <end position="22"/>
    </location>
</feature>
<dbReference type="InterPro" id="IPR005673">
    <property type="entry name" value="ABC_phos-bd_PstS"/>
</dbReference>
<organism evidence="9 10">
    <name type="scientific">Oligosphaera ethanolica</name>
    <dbReference type="NCBI Taxonomy" id="760260"/>
    <lineage>
        <taxon>Bacteria</taxon>
        <taxon>Pseudomonadati</taxon>
        <taxon>Lentisphaerota</taxon>
        <taxon>Oligosphaeria</taxon>
        <taxon>Oligosphaerales</taxon>
        <taxon>Oligosphaeraceae</taxon>
        <taxon>Oligosphaera</taxon>
    </lineage>
</organism>
<dbReference type="PIRSF" id="PIRSF002756">
    <property type="entry name" value="PstS"/>
    <property type="match status" value="1"/>
</dbReference>
<dbReference type="InterPro" id="IPR050962">
    <property type="entry name" value="Phosphate-bind_PstS"/>
</dbReference>
<dbReference type="SUPFAM" id="SSF53850">
    <property type="entry name" value="Periplasmic binding protein-like II"/>
    <property type="match status" value="1"/>
</dbReference>
<evidence type="ECO:0000256" key="6">
    <source>
        <dbReference type="PIRNR" id="PIRNR002756"/>
    </source>
</evidence>
<dbReference type="GO" id="GO:0042301">
    <property type="term" value="F:phosphate ion binding"/>
    <property type="evidence" value="ECO:0007669"/>
    <property type="project" value="InterPro"/>
</dbReference>
<dbReference type="NCBIfam" id="NF008171">
    <property type="entry name" value="PRK10918.1"/>
    <property type="match status" value="1"/>
</dbReference>
<evidence type="ECO:0000259" key="8">
    <source>
        <dbReference type="Pfam" id="PF12849"/>
    </source>
</evidence>
<protein>
    <recommendedName>
        <fullName evidence="6">Phosphate-binding protein</fullName>
    </recommendedName>
</protein>
<dbReference type="EMBL" id="JAUSVL010000001">
    <property type="protein sequence ID" value="MDQ0291703.1"/>
    <property type="molecule type" value="Genomic_DNA"/>
</dbReference>
<dbReference type="Pfam" id="PF12849">
    <property type="entry name" value="PBP_like_2"/>
    <property type="match status" value="1"/>
</dbReference>
<dbReference type="RefSeq" id="WP_307264880.1">
    <property type="nucleotide sequence ID" value="NZ_JAUSVL010000001.1"/>
</dbReference>
<keyword evidence="7" id="KW-0732">Signal</keyword>
<evidence type="ECO:0000256" key="5">
    <source>
        <dbReference type="ARBA" id="ARBA00022592"/>
    </source>
</evidence>
<feature type="chain" id="PRO_5041911199" description="Phosphate-binding protein" evidence="7">
    <location>
        <begin position="23"/>
        <end position="334"/>
    </location>
</feature>
<dbReference type="Proteomes" id="UP001238163">
    <property type="component" value="Unassembled WGS sequence"/>
</dbReference>
<dbReference type="CDD" id="cd13565">
    <property type="entry name" value="PBP2_PstS"/>
    <property type="match status" value="1"/>
</dbReference>
<keyword evidence="4 6" id="KW-0813">Transport</keyword>
<feature type="domain" description="PBP" evidence="8">
    <location>
        <begin position="19"/>
        <end position="305"/>
    </location>
</feature>
<name>A0AAE4AR11_9BACT</name>
<reference evidence="9" key="1">
    <citation type="submission" date="2023-07" db="EMBL/GenBank/DDBJ databases">
        <title>Genomic Encyclopedia of Type Strains, Phase IV (KMG-IV): sequencing the most valuable type-strain genomes for metagenomic binning, comparative biology and taxonomic classification.</title>
        <authorList>
            <person name="Goeker M."/>
        </authorList>
    </citation>
    <scope>NUCLEOTIDE SEQUENCE</scope>
    <source>
        <strain evidence="9">DSM 24202</strain>
    </source>
</reference>
<dbReference type="NCBIfam" id="TIGR00975">
    <property type="entry name" value="3a0107s03"/>
    <property type="match status" value="1"/>
</dbReference>
<accession>A0AAE4AR11</accession>
<evidence type="ECO:0000256" key="2">
    <source>
        <dbReference type="ARBA" id="ARBA00008725"/>
    </source>
</evidence>
<evidence type="ECO:0000256" key="4">
    <source>
        <dbReference type="ARBA" id="ARBA00022448"/>
    </source>
</evidence>
<comment type="caution">
    <text evidence="9">The sequence shown here is derived from an EMBL/GenBank/DDBJ whole genome shotgun (WGS) entry which is preliminary data.</text>
</comment>
<evidence type="ECO:0000256" key="7">
    <source>
        <dbReference type="SAM" id="SignalP"/>
    </source>
</evidence>
<dbReference type="GO" id="GO:0035435">
    <property type="term" value="P:phosphate ion transmembrane transport"/>
    <property type="evidence" value="ECO:0007669"/>
    <property type="project" value="InterPro"/>
</dbReference>
<keyword evidence="5 6" id="KW-0592">Phosphate transport</keyword>
<evidence type="ECO:0000313" key="10">
    <source>
        <dbReference type="Proteomes" id="UP001238163"/>
    </source>
</evidence>
<evidence type="ECO:0000313" key="9">
    <source>
        <dbReference type="EMBL" id="MDQ0291703.1"/>
    </source>
</evidence>
<dbReference type="GO" id="GO:0043190">
    <property type="term" value="C:ATP-binding cassette (ABC) transporter complex"/>
    <property type="evidence" value="ECO:0007669"/>
    <property type="project" value="InterPro"/>
</dbReference>
<keyword evidence="10" id="KW-1185">Reference proteome</keyword>
<dbReference type="Gene3D" id="3.40.190.10">
    <property type="entry name" value="Periplasmic binding protein-like II"/>
    <property type="match status" value="2"/>
</dbReference>
<dbReference type="AlphaFoldDB" id="A0AAE4AR11"/>
<gene>
    <name evidence="9" type="ORF">J3R75_003810</name>
</gene>